<dbReference type="HOGENOM" id="CLU_045539_1_0_2"/>
<comment type="subcellular location">
    <subcellularLocation>
        <location evidence="1">Cell membrane</location>
        <topology evidence="1">Multi-pass membrane protein</topology>
    </subcellularLocation>
</comment>
<feature type="transmembrane region" description="Helical" evidence="6">
    <location>
        <begin position="130"/>
        <end position="151"/>
    </location>
</feature>
<protein>
    <submittedName>
        <fullName evidence="7">Ribonuclease BN</fullName>
    </submittedName>
</protein>
<dbReference type="PIRSF" id="PIRSF035875">
    <property type="entry name" value="RNase_BN"/>
    <property type="match status" value="1"/>
</dbReference>
<dbReference type="GO" id="GO:0005886">
    <property type="term" value="C:plasma membrane"/>
    <property type="evidence" value="ECO:0007669"/>
    <property type="project" value="UniProtKB-SubCell"/>
</dbReference>
<evidence type="ECO:0000256" key="6">
    <source>
        <dbReference type="SAM" id="Phobius"/>
    </source>
</evidence>
<name>B9LRP2_HALLT</name>
<dbReference type="EMBL" id="CP001365">
    <property type="protein sequence ID" value="ACM55865.1"/>
    <property type="molecule type" value="Genomic_DNA"/>
</dbReference>
<dbReference type="AlphaFoldDB" id="B9LRP2"/>
<gene>
    <name evidence="7" type="ordered locus">Hlac_0260</name>
</gene>
<accession>B9LRP2</accession>
<dbReference type="Pfam" id="PF03631">
    <property type="entry name" value="Virul_fac_BrkB"/>
    <property type="match status" value="1"/>
</dbReference>
<keyword evidence="3 6" id="KW-0812">Transmembrane</keyword>
<reference evidence="7 8" key="1">
    <citation type="journal article" date="2016" name="Stand. Genomic Sci.">
        <title>Complete genome sequence of the Antarctic Halorubrum lacusprofundi type strain ACAM 34.</title>
        <authorList>
            <person name="Anderson I.J."/>
            <person name="DasSarma P."/>
            <person name="Lucas S."/>
            <person name="Copeland A."/>
            <person name="Lapidus A."/>
            <person name="Del Rio T.G."/>
            <person name="Tice H."/>
            <person name="Dalin E."/>
            <person name="Bruce D.C."/>
            <person name="Goodwin L."/>
            <person name="Pitluck S."/>
            <person name="Sims D."/>
            <person name="Brettin T.S."/>
            <person name="Detter J.C."/>
            <person name="Han C.S."/>
            <person name="Larimer F."/>
            <person name="Hauser L."/>
            <person name="Land M."/>
            <person name="Ivanova N."/>
            <person name="Richardson P."/>
            <person name="Cavicchioli R."/>
            <person name="DasSarma S."/>
            <person name="Woese C.R."/>
            <person name="Kyrpides N.C."/>
        </authorList>
    </citation>
    <scope>NUCLEOTIDE SEQUENCE [LARGE SCALE GENOMIC DNA]</scope>
    <source>
        <strain evidence="8">ATCC 49239 / DSM 5036 / JCM 8891 / ACAM 34</strain>
    </source>
</reference>
<evidence type="ECO:0000256" key="4">
    <source>
        <dbReference type="ARBA" id="ARBA00022989"/>
    </source>
</evidence>
<dbReference type="KEGG" id="hla:Hlac_0260"/>
<dbReference type="InterPro" id="IPR017039">
    <property type="entry name" value="Virul_fac_BrkB"/>
</dbReference>
<sequence length="270" mass="28828">MKRLGHAVEVALTVGQMAREHDIKYPAAALAYYAFVSQVPLLILVLAVVSDQLVGQIQTTTPDFLTPGAQQLLSEALVTASGRTWAALLAVGVLVWSGANIVIGFQTVVNRVENTPRESFRTQLHDAGSIIGSFGLVILAVILTNVIFALLPVGRVLSYSKPFVQFGTLTIAFLPLYYAPSRLVSSLTEALPGALTAAVGWTVLLTAVSFYAANATQYALYGVLSGIIIILTSFYLGAIILMIGAIVNAVIADADDTEGVSRRYRRQESL</sequence>
<dbReference type="Proteomes" id="UP000000740">
    <property type="component" value="Chromosome 1"/>
</dbReference>
<dbReference type="eggNOG" id="arCOG07870">
    <property type="taxonomic scope" value="Archaea"/>
</dbReference>
<evidence type="ECO:0000313" key="7">
    <source>
        <dbReference type="EMBL" id="ACM55865.1"/>
    </source>
</evidence>
<evidence type="ECO:0000256" key="1">
    <source>
        <dbReference type="ARBA" id="ARBA00004651"/>
    </source>
</evidence>
<evidence type="ECO:0000256" key="5">
    <source>
        <dbReference type="ARBA" id="ARBA00023136"/>
    </source>
</evidence>
<feature type="transmembrane region" description="Helical" evidence="6">
    <location>
        <begin position="85"/>
        <end position="109"/>
    </location>
</feature>
<feature type="transmembrane region" description="Helical" evidence="6">
    <location>
        <begin position="219"/>
        <end position="252"/>
    </location>
</feature>
<proteinExistence type="predicted"/>
<keyword evidence="4 6" id="KW-1133">Transmembrane helix</keyword>
<keyword evidence="2" id="KW-1003">Cell membrane</keyword>
<dbReference type="GeneID" id="7401186"/>
<organism evidence="7 8">
    <name type="scientific">Halorubrum lacusprofundi (strain ATCC 49239 / DSM 5036 / JCM 8891 / ACAM 34)</name>
    <dbReference type="NCBI Taxonomy" id="416348"/>
    <lineage>
        <taxon>Archaea</taxon>
        <taxon>Methanobacteriati</taxon>
        <taxon>Methanobacteriota</taxon>
        <taxon>Stenosarchaea group</taxon>
        <taxon>Halobacteria</taxon>
        <taxon>Halobacteriales</taxon>
        <taxon>Haloferacaceae</taxon>
        <taxon>Halorubrum</taxon>
    </lineage>
</organism>
<keyword evidence="8" id="KW-1185">Reference proteome</keyword>
<feature type="transmembrane region" description="Helical" evidence="6">
    <location>
        <begin position="27"/>
        <end position="49"/>
    </location>
</feature>
<dbReference type="PANTHER" id="PTHR30213:SF0">
    <property type="entry name" value="UPF0761 MEMBRANE PROTEIN YIHY"/>
    <property type="match status" value="1"/>
</dbReference>
<feature type="transmembrane region" description="Helical" evidence="6">
    <location>
        <begin position="191"/>
        <end position="213"/>
    </location>
</feature>
<evidence type="ECO:0000313" key="8">
    <source>
        <dbReference type="Proteomes" id="UP000000740"/>
    </source>
</evidence>
<feature type="transmembrane region" description="Helical" evidence="6">
    <location>
        <begin position="163"/>
        <end position="179"/>
    </location>
</feature>
<evidence type="ECO:0000256" key="2">
    <source>
        <dbReference type="ARBA" id="ARBA00022475"/>
    </source>
</evidence>
<keyword evidence="5 6" id="KW-0472">Membrane</keyword>
<dbReference type="PANTHER" id="PTHR30213">
    <property type="entry name" value="INNER MEMBRANE PROTEIN YHJD"/>
    <property type="match status" value="1"/>
</dbReference>
<dbReference type="RefSeq" id="WP_012659506.1">
    <property type="nucleotide sequence ID" value="NC_012029.1"/>
</dbReference>
<evidence type="ECO:0000256" key="3">
    <source>
        <dbReference type="ARBA" id="ARBA00022692"/>
    </source>
</evidence>